<dbReference type="InterPro" id="IPR050579">
    <property type="entry name" value="PMP-22/EMP/MP20-like"/>
</dbReference>
<keyword evidence="3 6" id="KW-1133">Transmembrane helix</keyword>
<comment type="caution">
    <text evidence="7">The sequence shown here is derived from an EMBL/GenBank/DDBJ whole genome shotgun (WGS) entry which is preliminary data.</text>
</comment>
<dbReference type="EMBL" id="BDGG01000007">
    <property type="protein sequence ID" value="GAV01704.1"/>
    <property type="molecule type" value="Genomic_DNA"/>
</dbReference>
<dbReference type="Proteomes" id="UP000186922">
    <property type="component" value="Unassembled WGS sequence"/>
</dbReference>
<dbReference type="PANTHER" id="PTHR10671">
    <property type="entry name" value="EPITHELIAL MEMBRANE PROTEIN-RELATED"/>
    <property type="match status" value="1"/>
</dbReference>
<evidence type="ECO:0000256" key="4">
    <source>
        <dbReference type="ARBA" id="ARBA00023136"/>
    </source>
</evidence>
<dbReference type="AlphaFoldDB" id="A0A1D1VRY0"/>
<feature type="transmembrane region" description="Helical" evidence="6">
    <location>
        <begin position="247"/>
        <end position="269"/>
    </location>
</feature>
<dbReference type="OrthoDB" id="5917530at2759"/>
<dbReference type="InterPro" id="IPR004031">
    <property type="entry name" value="PMP22/EMP/MP20/Claudin"/>
</dbReference>
<evidence type="ECO:0000256" key="3">
    <source>
        <dbReference type="ARBA" id="ARBA00022989"/>
    </source>
</evidence>
<evidence type="ECO:0000256" key="5">
    <source>
        <dbReference type="SAM" id="MobiDB-lite"/>
    </source>
</evidence>
<feature type="region of interest" description="Disordered" evidence="5">
    <location>
        <begin position="319"/>
        <end position="343"/>
    </location>
</feature>
<gene>
    <name evidence="7" type="primary">RvY_12372-1</name>
    <name evidence="7" type="synonym">RvY_12372.1</name>
    <name evidence="7" type="ORF">RvY_12372</name>
</gene>
<reference evidence="7 8" key="1">
    <citation type="journal article" date="2016" name="Nat. Commun.">
        <title>Extremotolerant tardigrade genome and improved radiotolerance of human cultured cells by tardigrade-unique protein.</title>
        <authorList>
            <person name="Hashimoto T."/>
            <person name="Horikawa D.D."/>
            <person name="Saito Y."/>
            <person name="Kuwahara H."/>
            <person name="Kozuka-Hata H."/>
            <person name="Shin-I T."/>
            <person name="Minakuchi Y."/>
            <person name="Ohishi K."/>
            <person name="Motoyama A."/>
            <person name="Aizu T."/>
            <person name="Enomoto A."/>
            <person name="Kondo K."/>
            <person name="Tanaka S."/>
            <person name="Hara Y."/>
            <person name="Koshikawa S."/>
            <person name="Sagara H."/>
            <person name="Miura T."/>
            <person name="Yokobori S."/>
            <person name="Miyagawa K."/>
            <person name="Suzuki Y."/>
            <person name="Kubo T."/>
            <person name="Oyama M."/>
            <person name="Kohara Y."/>
            <person name="Fujiyama A."/>
            <person name="Arakawa K."/>
            <person name="Katayama T."/>
            <person name="Toyoda A."/>
            <person name="Kunieda T."/>
        </authorList>
    </citation>
    <scope>NUCLEOTIDE SEQUENCE [LARGE SCALE GENOMIC DNA]</scope>
    <source>
        <strain evidence="7 8">YOKOZUNA-1</strain>
    </source>
</reference>
<accession>A0A1D1VRY0</accession>
<evidence type="ECO:0000256" key="6">
    <source>
        <dbReference type="SAM" id="Phobius"/>
    </source>
</evidence>
<sequence>MEPAAAARGTLSETTGAKEAFNGGPLIKPSIAASNTPTVAVLASDRDDSASIVNQTWPAHATLLSGNGAEGQMTSGPSHLLRPHPHVAYLYQAPLPAANNIAPSQHLSFQRKCLLAASSSTVIGLILMLVAVCTDYWLIVINPGGTYLSHDKLWRMASHSGVWRICNIDFRNETHPFRIDTQCQRHILFPSDVESDQMKHDFDQNSLNYTRSEVAFSTLALILMVVGQCLAFYSLDEDSPFLWYRRVTALLHLTSATCVLVCIEVLVSSVSYEQAHLPFRHPAASVSHFGFSFVLACVACAAFYVAGLVFAFFSRKRRPKKMPSSNGEDPAASLTEMAALDHS</sequence>
<dbReference type="Gene3D" id="1.20.140.150">
    <property type="match status" value="1"/>
</dbReference>
<feature type="transmembrane region" description="Helical" evidence="6">
    <location>
        <begin position="114"/>
        <end position="139"/>
    </location>
</feature>
<protein>
    <submittedName>
        <fullName evidence="7">Uncharacterized protein</fullName>
    </submittedName>
</protein>
<keyword evidence="8" id="KW-1185">Reference proteome</keyword>
<feature type="region of interest" description="Disordered" evidence="5">
    <location>
        <begin position="1"/>
        <end position="21"/>
    </location>
</feature>
<name>A0A1D1VRY0_RAMVA</name>
<dbReference type="PANTHER" id="PTHR10671:SF82">
    <property type="entry name" value="GH19567P"/>
    <property type="match status" value="1"/>
</dbReference>
<feature type="transmembrane region" description="Helical" evidence="6">
    <location>
        <begin position="214"/>
        <end position="235"/>
    </location>
</feature>
<dbReference type="Pfam" id="PF13903">
    <property type="entry name" value="Claudin_2"/>
    <property type="match status" value="1"/>
</dbReference>
<evidence type="ECO:0000256" key="2">
    <source>
        <dbReference type="ARBA" id="ARBA00022692"/>
    </source>
</evidence>
<dbReference type="GO" id="GO:0005886">
    <property type="term" value="C:plasma membrane"/>
    <property type="evidence" value="ECO:0007669"/>
    <property type="project" value="TreeGrafter"/>
</dbReference>
<evidence type="ECO:0000313" key="7">
    <source>
        <dbReference type="EMBL" id="GAV01704.1"/>
    </source>
</evidence>
<feature type="transmembrane region" description="Helical" evidence="6">
    <location>
        <begin position="289"/>
        <end position="313"/>
    </location>
</feature>
<keyword evidence="4 6" id="KW-0472">Membrane</keyword>
<comment type="subcellular location">
    <subcellularLocation>
        <location evidence="1">Membrane</location>
        <topology evidence="1">Multi-pass membrane protein</topology>
    </subcellularLocation>
</comment>
<proteinExistence type="predicted"/>
<keyword evidence="2 6" id="KW-0812">Transmembrane</keyword>
<organism evidence="7 8">
    <name type="scientific">Ramazzottius varieornatus</name>
    <name type="common">Water bear</name>
    <name type="synonym">Tardigrade</name>
    <dbReference type="NCBI Taxonomy" id="947166"/>
    <lineage>
        <taxon>Eukaryota</taxon>
        <taxon>Metazoa</taxon>
        <taxon>Ecdysozoa</taxon>
        <taxon>Tardigrada</taxon>
        <taxon>Eutardigrada</taxon>
        <taxon>Parachela</taxon>
        <taxon>Hypsibioidea</taxon>
        <taxon>Ramazzottiidae</taxon>
        <taxon>Ramazzottius</taxon>
    </lineage>
</organism>
<evidence type="ECO:0000313" key="8">
    <source>
        <dbReference type="Proteomes" id="UP000186922"/>
    </source>
</evidence>
<evidence type="ECO:0000256" key="1">
    <source>
        <dbReference type="ARBA" id="ARBA00004141"/>
    </source>
</evidence>